<evidence type="ECO:0000313" key="10">
    <source>
        <dbReference type="Proteomes" id="UP000002630"/>
    </source>
</evidence>
<dbReference type="AlphaFoldDB" id="D7G6G6"/>
<feature type="transmembrane region" description="Helical" evidence="8">
    <location>
        <begin position="329"/>
        <end position="350"/>
    </location>
</feature>
<evidence type="ECO:0000313" key="9">
    <source>
        <dbReference type="EMBL" id="CBJ27551.1"/>
    </source>
</evidence>
<keyword evidence="6" id="KW-0325">Glycoprotein</keyword>
<evidence type="ECO:0000256" key="7">
    <source>
        <dbReference type="SAM" id="MobiDB-lite"/>
    </source>
</evidence>
<dbReference type="PANTHER" id="PTHR13624">
    <property type="entry name" value="RE42071P"/>
    <property type="match status" value="1"/>
</dbReference>
<feature type="compositionally biased region" description="Gly residues" evidence="7">
    <location>
        <begin position="638"/>
        <end position="648"/>
    </location>
</feature>
<keyword evidence="5 8" id="KW-0472">Membrane</keyword>
<evidence type="ECO:0000256" key="6">
    <source>
        <dbReference type="ARBA" id="ARBA00023180"/>
    </source>
</evidence>
<accession>D7G6G6</accession>
<dbReference type="EMBL" id="FN648981">
    <property type="protein sequence ID" value="CBJ27551.1"/>
    <property type="molecule type" value="Genomic_DNA"/>
</dbReference>
<dbReference type="InParanoid" id="D7G6G6"/>
<comment type="subcellular location">
    <subcellularLocation>
        <location evidence="1">Membrane</location>
        <topology evidence="1">Multi-pass membrane protein</topology>
    </subcellularLocation>
</comment>
<sequence length="648" mass="67760">MEGPVADALLKLLRYFHNPELVGSLLLLYVVHVVGFTVNIPHLFLNGLKFIVAPTQEAVLRIRSDAKGPRPEPLGQLDREGKDANAYDKMDALGLARMEVSRGTLGGLMYFPQYEGMVLWAVIALGNFFIAQGSRCAIPTQTKCEHRGSAKKEKSPRSGAFCTANLVHSLPSAFFDALRCPPTSSFGVPIAHLDSCLLLLPQTPFTPSFSLALFDVLLLLWRDPSGGGRPLGWASLTLCGALLRCWWCNVRLIYLLGLNNDYSKFALLSGFCGLFAAAAVAAMLPPSFLAFDVRAAAAALHAWGGAVRGGSDAAVPPGGVSAVVSREDFLAMFLPTVAVVAACVTAAAALPAIRFSQYFSRALGRGSGATLVYRALLVVDGVLPWLASLVWISEVPPLVLGERWGGGDAGRALALRVGVTGLAAWARLAVGKLQLQAYLEGVKESVLVDLREKKVDSQSVRSKFDARLQYLVIAAAQYAAPALTVLFSLALLVHVGDAATGGDLASGTGGRAGLGVCDAARRVVGLESWGTAFAAAAGAAEAPNSGAAVGGGAALGLGGGGLAAFISTIPEFPEAFWSGVTGFLAWWACLSWAVTYAVGVAFWFVFPEDVSVTERVPTDRTTKGKKERVKGKAKAKGGGKGAGAGGKG</sequence>
<feature type="transmembrane region" description="Helical" evidence="8">
    <location>
        <begin position="371"/>
        <end position="392"/>
    </location>
</feature>
<evidence type="ECO:0000256" key="4">
    <source>
        <dbReference type="ARBA" id="ARBA00022989"/>
    </source>
</evidence>
<evidence type="ECO:0000256" key="8">
    <source>
        <dbReference type="SAM" id="Phobius"/>
    </source>
</evidence>
<protein>
    <submittedName>
        <fullName evidence="9">Uncharacterized protein</fullName>
    </submittedName>
</protein>
<feature type="transmembrane region" description="Helical" evidence="8">
    <location>
        <begin position="21"/>
        <end position="40"/>
    </location>
</feature>
<keyword evidence="10" id="KW-1185">Reference proteome</keyword>
<keyword evidence="3 8" id="KW-0812">Transmembrane</keyword>
<dbReference type="InterPro" id="IPR019395">
    <property type="entry name" value="Transmembrane_161A/B"/>
</dbReference>
<feature type="region of interest" description="Disordered" evidence="7">
    <location>
        <begin position="615"/>
        <end position="648"/>
    </location>
</feature>
<dbReference type="OrthoDB" id="10372994at2759"/>
<proteinExistence type="inferred from homology"/>
<name>D7G6G6_ECTSI</name>
<feature type="transmembrane region" description="Helical" evidence="8">
    <location>
        <begin position="470"/>
        <end position="493"/>
    </location>
</feature>
<keyword evidence="4 8" id="KW-1133">Transmembrane helix</keyword>
<evidence type="ECO:0000256" key="2">
    <source>
        <dbReference type="ARBA" id="ARBA00009706"/>
    </source>
</evidence>
<feature type="transmembrane region" description="Helical" evidence="8">
    <location>
        <begin position="584"/>
        <end position="606"/>
    </location>
</feature>
<gene>
    <name evidence="9" type="ORF">Esi_0075_0006</name>
</gene>
<dbReference type="PANTHER" id="PTHR13624:SF6">
    <property type="entry name" value="EMEI"/>
    <property type="match status" value="1"/>
</dbReference>
<dbReference type="GO" id="GO:0016020">
    <property type="term" value="C:membrane"/>
    <property type="evidence" value="ECO:0007669"/>
    <property type="project" value="UniProtKB-SubCell"/>
</dbReference>
<comment type="similarity">
    <text evidence="2">Belongs to the TMEM161 family.</text>
</comment>
<feature type="compositionally biased region" description="Basic residues" evidence="7">
    <location>
        <begin position="625"/>
        <end position="637"/>
    </location>
</feature>
<feature type="transmembrane region" description="Helical" evidence="8">
    <location>
        <begin position="265"/>
        <end position="284"/>
    </location>
</feature>
<evidence type="ECO:0000256" key="1">
    <source>
        <dbReference type="ARBA" id="ARBA00004141"/>
    </source>
</evidence>
<dbReference type="Proteomes" id="UP000002630">
    <property type="component" value="Linkage Group LG03"/>
</dbReference>
<dbReference type="Pfam" id="PF10268">
    <property type="entry name" value="Tmemb_161AB"/>
    <property type="match status" value="1"/>
</dbReference>
<dbReference type="EMBL" id="FN649728">
    <property type="protein sequence ID" value="CBJ27551.1"/>
    <property type="molecule type" value="Genomic_DNA"/>
</dbReference>
<evidence type="ECO:0000256" key="5">
    <source>
        <dbReference type="ARBA" id="ARBA00023136"/>
    </source>
</evidence>
<feature type="transmembrane region" description="Helical" evidence="8">
    <location>
        <begin position="117"/>
        <end position="138"/>
    </location>
</feature>
<evidence type="ECO:0000256" key="3">
    <source>
        <dbReference type="ARBA" id="ARBA00022692"/>
    </source>
</evidence>
<organism evidence="9 10">
    <name type="scientific">Ectocarpus siliculosus</name>
    <name type="common">Brown alga</name>
    <name type="synonym">Conferva siliculosa</name>
    <dbReference type="NCBI Taxonomy" id="2880"/>
    <lineage>
        <taxon>Eukaryota</taxon>
        <taxon>Sar</taxon>
        <taxon>Stramenopiles</taxon>
        <taxon>Ochrophyta</taxon>
        <taxon>PX clade</taxon>
        <taxon>Phaeophyceae</taxon>
        <taxon>Ectocarpales</taxon>
        <taxon>Ectocarpaceae</taxon>
        <taxon>Ectocarpus</taxon>
    </lineage>
</organism>
<reference evidence="9 10" key="1">
    <citation type="journal article" date="2010" name="Nature">
        <title>The Ectocarpus genome and the independent evolution of multicellularity in brown algae.</title>
        <authorList>
            <person name="Cock J.M."/>
            <person name="Sterck L."/>
            <person name="Rouze P."/>
            <person name="Scornet D."/>
            <person name="Allen A.E."/>
            <person name="Amoutzias G."/>
            <person name="Anthouard V."/>
            <person name="Artiguenave F."/>
            <person name="Aury J.M."/>
            <person name="Badger J.H."/>
            <person name="Beszteri B."/>
            <person name="Billiau K."/>
            <person name="Bonnet E."/>
            <person name="Bothwell J.H."/>
            <person name="Bowler C."/>
            <person name="Boyen C."/>
            <person name="Brownlee C."/>
            <person name="Carrano C.J."/>
            <person name="Charrier B."/>
            <person name="Cho G.Y."/>
            <person name="Coelho S.M."/>
            <person name="Collen J."/>
            <person name="Corre E."/>
            <person name="Da Silva C."/>
            <person name="Delage L."/>
            <person name="Delaroque N."/>
            <person name="Dittami S.M."/>
            <person name="Doulbeau S."/>
            <person name="Elias M."/>
            <person name="Farnham G."/>
            <person name="Gachon C.M."/>
            <person name="Gschloessl B."/>
            <person name="Heesch S."/>
            <person name="Jabbari K."/>
            <person name="Jubin C."/>
            <person name="Kawai H."/>
            <person name="Kimura K."/>
            <person name="Kloareg B."/>
            <person name="Kupper F.C."/>
            <person name="Lang D."/>
            <person name="Le Bail A."/>
            <person name="Leblanc C."/>
            <person name="Lerouge P."/>
            <person name="Lohr M."/>
            <person name="Lopez P.J."/>
            <person name="Martens C."/>
            <person name="Maumus F."/>
            <person name="Michel G."/>
            <person name="Miranda-Saavedra D."/>
            <person name="Morales J."/>
            <person name="Moreau H."/>
            <person name="Motomura T."/>
            <person name="Nagasato C."/>
            <person name="Napoli C.A."/>
            <person name="Nelson D.R."/>
            <person name="Nyvall-Collen P."/>
            <person name="Peters A.F."/>
            <person name="Pommier C."/>
            <person name="Potin P."/>
            <person name="Poulain J."/>
            <person name="Quesneville H."/>
            <person name="Read B."/>
            <person name="Rensing S.A."/>
            <person name="Ritter A."/>
            <person name="Rousvoal S."/>
            <person name="Samanta M."/>
            <person name="Samson G."/>
            <person name="Schroeder D.C."/>
            <person name="Segurens B."/>
            <person name="Strittmatter M."/>
            <person name="Tonon T."/>
            <person name="Tregear J.W."/>
            <person name="Valentin K."/>
            <person name="von Dassow P."/>
            <person name="Yamagishi T."/>
            <person name="Van de Peer Y."/>
            <person name="Wincker P."/>
        </authorList>
    </citation>
    <scope>NUCLEOTIDE SEQUENCE [LARGE SCALE GENOMIC DNA]</scope>
    <source>
        <strain evidence="10">Ec32 / CCAP1310/4</strain>
    </source>
</reference>